<feature type="transmembrane region" description="Helical" evidence="15">
    <location>
        <begin position="6"/>
        <end position="22"/>
    </location>
</feature>
<evidence type="ECO:0000256" key="1">
    <source>
        <dbReference type="ARBA" id="ARBA00001971"/>
    </source>
</evidence>
<dbReference type="AlphaFoldDB" id="A0A9J6BYK4"/>
<dbReference type="InterPro" id="IPR002401">
    <property type="entry name" value="Cyt_P450_E_grp-I"/>
</dbReference>
<dbReference type="GO" id="GO:0005789">
    <property type="term" value="C:endoplasmic reticulum membrane"/>
    <property type="evidence" value="ECO:0007669"/>
    <property type="project" value="UniProtKB-SubCell"/>
</dbReference>
<evidence type="ECO:0000256" key="11">
    <source>
        <dbReference type="ARBA" id="ARBA00023033"/>
    </source>
</evidence>
<dbReference type="FunFam" id="1.10.630.10:FF:000042">
    <property type="entry name" value="Cytochrome P450"/>
    <property type="match status" value="1"/>
</dbReference>
<dbReference type="GO" id="GO:0016705">
    <property type="term" value="F:oxidoreductase activity, acting on paired donors, with incorporation or reduction of molecular oxygen"/>
    <property type="evidence" value="ECO:0007669"/>
    <property type="project" value="InterPro"/>
</dbReference>
<evidence type="ECO:0008006" key="18">
    <source>
        <dbReference type="Google" id="ProtNLM"/>
    </source>
</evidence>
<dbReference type="Proteomes" id="UP001107558">
    <property type="component" value="Chromosome 2"/>
</dbReference>
<evidence type="ECO:0000256" key="8">
    <source>
        <dbReference type="ARBA" id="ARBA00022848"/>
    </source>
</evidence>
<sequence length="492" mass="56920">MELTTLLFTIFTGISLFIYYFIHRRLNYWKVRNVPHIEPEFFHGNARGVGKTISPGKFFKDMYFKLKNKGPVVGVYMYVEPMAIIMDLDLVKTILVKEFNTFPNRGLYHNEKDDPTSANLASIEDEQWKILRNKISPTFSSGKIKNMFPIVGEVADKMIERIEIDSKEKGSIEVKDILARFTTDVIGRVGFGIECNSLDDNTTKFYQIGLKAFSNINFFTRTLTSSYPDLARKLHIKTSDPEVAGFYKDIVEQTIKYRIDNNIQSNDFMSLLMKMMKDNSLTFNEVWSQSVVFFLAGYETSSTALNYCLYEMSQRKDICDKARESVKKALEKHNGELNYDAVNDMQYIEQCVNEALRKHPPANATRRIPREDFQVPNSKIVIEKGVHVIIPVWGIHFDPEIYPEPETYNPDRFTPEEVAKRHNMSFLPFGEGPRVCIGERFAMVEIKLALAKILMNFEFELDYSKTPVPMPYETKRLILTAAKGVFIKFRKI</sequence>
<dbReference type="InterPro" id="IPR001128">
    <property type="entry name" value="Cyt_P450"/>
</dbReference>
<keyword evidence="8" id="KW-0492">Microsome</keyword>
<dbReference type="EMBL" id="JADBJN010000002">
    <property type="protein sequence ID" value="KAG5674637.1"/>
    <property type="molecule type" value="Genomic_DNA"/>
</dbReference>
<comment type="caution">
    <text evidence="16">The sequence shown here is derived from an EMBL/GenBank/DDBJ whole genome shotgun (WGS) entry which is preliminary data.</text>
</comment>
<evidence type="ECO:0000313" key="16">
    <source>
        <dbReference type="EMBL" id="KAG5674637.1"/>
    </source>
</evidence>
<accession>A0A9J6BYK4</accession>
<dbReference type="GO" id="GO:0005506">
    <property type="term" value="F:iron ion binding"/>
    <property type="evidence" value="ECO:0007669"/>
    <property type="project" value="InterPro"/>
</dbReference>
<keyword evidence="6 13" id="KW-0479">Metal-binding</keyword>
<comment type="subcellular location">
    <subcellularLocation>
        <location evidence="3">Endoplasmic reticulum membrane</location>
        <topology evidence="3">Peripheral membrane protein</topology>
    </subcellularLocation>
    <subcellularLocation>
        <location evidence="2">Microsome membrane</location>
        <topology evidence="2">Peripheral membrane protein</topology>
    </subcellularLocation>
</comment>
<protein>
    <recommendedName>
        <fullName evidence="18">Cytochrome P450</fullName>
    </recommendedName>
</protein>
<reference evidence="16" key="1">
    <citation type="submission" date="2021-03" db="EMBL/GenBank/DDBJ databases">
        <title>Chromosome level genome of the anhydrobiotic midge Polypedilum vanderplanki.</title>
        <authorList>
            <person name="Yoshida Y."/>
            <person name="Kikawada T."/>
            <person name="Gusev O."/>
        </authorList>
    </citation>
    <scope>NUCLEOTIDE SEQUENCE</scope>
    <source>
        <strain evidence="16">NIAS01</strain>
        <tissue evidence="16">Whole body or cell culture</tissue>
    </source>
</reference>
<dbReference type="GO" id="GO:0020037">
    <property type="term" value="F:heme binding"/>
    <property type="evidence" value="ECO:0007669"/>
    <property type="project" value="InterPro"/>
</dbReference>
<dbReference type="Gene3D" id="1.10.630.10">
    <property type="entry name" value="Cytochrome P450"/>
    <property type="match status" value="1"/>
</dbReference>
<dbReference type="PANTHER" id="PTHR24292">
    <property type="entry name" value="CYTOCHROME P450"/>
    <property type="match status" value="1"/>
</dbReference>
<evidence type="ECO:0000256" key="14">
    <source>
        <dbReference type="RuleBase" id="RU000461"/>
    </source>
</evidence>
<evidence type="ECO:0000256" key="6">
    <source>
        <dbReference type="ARBA" id="ARBA00022723"/>
    </source>
</evidence>
<evidence type="ECO:0000256" key="2">
    <source>
        <dbReference type="ARBA" id="ARBA00004174"/>
    </source>
</evidence>
<evidence type="ECO:0000313" key="17">
    <source>
        <dbReference type="Proteomes" id="UP001107558"/>
    </source>
</evidence>
<dbReference type="InterPro" id="IPR050476">
    <property type="entry name" value="Insect_CytP450_Detox"/>
</dbReference>
<keyword evidence="10 13" id="KW-0408">Iron</keyword>
<dbReference type="OrthoDB" id="2789670at2759"/>
<gene>
    <name evidence="16" type="ORF">PVAND_004591</name>
</gene>
<name>A0A9J6BYK4_POLVA</name>
<dbReference type="PRINTS" id="PR00463">
    <property type="entry name" value="EP450I"/>
</dbReference>
<evidence type="ECO:0000256" key="5">
    <source>
        <dbReference type="ARBA" id="ARBA00022617"/>
    </source>
</evidence>
<evidence type="ECO:0000256" key="12">
    <source>
        <dbReference type="ARBA" id="ARBA00023136"/>
    </source>
</evidence>
<dbReference type="SUPFAM" id="SSF48264">
    <property type="entry name" value="Cytochrome P450"/>
    <property type="match status" value="1"/>
</dbReference>
<keyword evidence="12 15" id="KW-0472">Membrane</keyword>
<dbReference type="Pfam" id="PF00067">
    <property type="entry name" value="p450"/>
    <property type="match status" value="1"/>
</dbReference>
<dbReference type="InterPro" id="IPR036396">
    <property type="entry name" value="Cyt_P450_sf"/>
</dbReference>
<keyword evidence="15" id="KW-0812">Transmembrane</keyword>
<dbReference type="InterPro" id="IPR017972">
    <property type="entry name" value="Cyt_P450_CS"/>
</dbReference>
<evidence type="ECO:0000256" key="4">
    <source>
        <dbReference type="ARBA" id="ARBA00010617"/>
    </source>
</evidence>
<dbReference type="CDD" id="cd11056">
    <property type="entry name" value="CYP6-like"/>
    <property type="match status" value="1"/>
</dbReference>
<keyword evidence="11 14" id="KW-0503">Monooxygenase</keyword>
<comment type="cofactor">
    <cofactor evidence="1 13">
        <name>heme</name>
        <dbReference type="ChEBI" id="CHEBI:30413"/>
    </cofactor>
</comment>
<dbReference type="PANTHER" id="PTHR24292:SF103">
    <property type="entry name" value="CYTOCHROME P450 6BS1"/>
    <property type="match status" value="1"/>
</dbReference>
<keyword evidence="17" id="KW-1185">Reference proteome</keyword>
<evidence type="ECO:0000256" key="7">
    <source>
        <dbReference type="ARBA" id="ARBA00022824"/>
    </source>
</evidence>
<comment type="similarity">
    <text evidence="4 14">Belongs to the cytochrome P450 family.</text>
</comment>
<evidence type="ECO:0000256" key="15">
    <source>
        <dbReference type="SAM" id="Phobius"/>
    </source>
</evidence>
<evidence type="ECO:0000256" key="9">
    <source>
        <dbReference type="ARBA" id="ARBA00023002"/>
    </source>
</evidence>
<evidence type="ECO:0000256" key="3">
    <source>
        <dbReference type="ARBA" id="ARBA00004406"/>
    </source>
</evidence>
<keyword evidence="5 13" id="KW-0349">Heme</keyword>
<organism evidence="16 17">
    <name type="scientific">Polypedilum vanderplanki</name>
    <name type="common">Sleeping chironomid midge</name>
    <dbReference type="NCBI Taxonomy" id="319348"/>
    <lineage>
        <taxon>Eukaryota</taxon>
        <taxon>Metazoa</taxon>
        <taxon>Ecdysozoa</taxon>
        <taxon>Arthropoda</taxon>
        <taxon>Hexapoda</taxon>
        <taxon>Insecta</taxon>
        <taxon>Pterygota</taxon>
        <taxon>Neoptera</taxon>
        <taxon>Endopterygota</taxon>
        <taxon>Diptera</taxon>
        <taxon>Nematocera</taxon>
        <taxon>Chironomoidea</taxon>
        <taxon>Chironomidae</taxon>
        <taxon>Chironominae</taxon>
        <taxon>Polypedilum</taxon>
        <taxon>Polypedilum</taxon>
    </lineage>
</organism>
<proteinExistence type="inferred from homology"/>
<keyword evidence="7" id="KW-0256">Endoplasmic reticulum</keyword>
<dbReference type="PROSITE" id="PS00086">
    <property type="entry name" value="CYTOCHROME_P450"/>
    <property type="match status" value="1"/>
</dbReference>
<evidence type="ECO:0000256" key="13">
    <source>
        <dbReference type="PIRSR" id="PIRSR602401-1"/>
    </source>
</evidence>
<feature type="binding site" description="axial binding residue" evidence="13">
    <location>
        <position position="436"/>
    </location>
    <ligand>
        <name>heme</name>
        <dbReference type="ChEBI" id="CHEBI:30413"/>
    </ligand>
    <ligandPart>
        <name>Fe</name>
        <dbReference type="ChEBI" id="CHEBI:18248"/>
    </ligandPart>
</feature>
<keyword evidence="9 14" id="KW-0560">Oxidoreductase</keyword>
<evidence type="ECO:0000256" key="10">
    <source>
        <dbReference type="ARBA" id="ARBA00023004"/>
    </source>
</evidence>
<dbReference type="PRINTS" id="PR00385">
    <property type="entry name" value="P450"/>
</dbReference>
<keyword evidence="15" id="KW-1133">Transmembrane helix</keyword>
<dbReference type="GO" id="GO:0004497">
    <property type="term" value="F:monooxygenase activity"/>
    <property type="evidence" value="ECO:0007669"/>
    <property type="project" value="UniProtKB-KW"/>
</dbReference>